<accession>A0A6B3QZ51</accession>
<evidence type="ECO:0000313" key="2">
    <source>
        <dbReference type="EMBL" id="NEV93028.1"/>
    </source>
</evidence>
<comment type="caution">
    <text evidence="2">The sequence shown here is derived from an EMBL/GenBank/DDBJ whole genome shotgun (WGS) entry which is preliminary data.</text>
</comment>
<proteinExistence type="predicted"/>
<dbReference type="AlphaFoldDB" id="A0A6B3QZ51"/>
<dbReference type="Proteomes" id="UP000478505">
    <property type="component" value="Unassembled WGS sequence"/>
</dbReference>
<dbReference type="RefSeq" id="WP_164003749.1">
    <property type="nucleotide sequence ID" value="NZ_JAAIKD010000001.1"/>
</dbReference>
<feature type="signal peptide" evidence="1">
    <location>
        <begin position="1"/>
        <end position="19"/>
    </location>
</feature>
<name>A0A6B3QZ51_9FLAO</name>
<organism evidence="2 3">
    <name type="scientific">Psychroflexus aurantiacus</name>
    <dbReference type="NCBI Taxonomy" id="2709310"/>
    <lineage>
        <taxon>Bacteria</taxon>
        <taxon>Pseudomonadati</taxon>
        <taxon>Bacteroidota</taxon>
        <taxon>Flavobacteriia</taxon>
        <taxon>Flavobacteriales</taxon>
        <taxon>Flavobacteriaceae</taxon>
        <taxon>Psychroflexus</taxon>
    </lineage>
</organism>
<reference evidence="2 3" key="1">
    <citation type="submission" date="2020-02" db="EMBL/GenBank/DDBJ databases">
        <title>Flavobacteriaceae Psychroflexus bacterium YR1-1, complete genome.</title>
        <authorList>
            <person name="Li Y."/>
            <person name="Wu S."/>
        </authorList>
    </citation>
    <scope>NUCLEOTIDE SEQUENCE [LARGE SCALE GENOMIC DNA]</scope>
    <source>
        <strain evidence="2 3">YR1-1</strain>
    </source>
</reference>
<dbReference type="InterPro" id="IPR046173">
    <property type="entry name" value="DUF6175"/>
</dbReference>
<evidence type="ECO:0000256" key="1">
    <source>
        <dbReference type="SAM" id="SignalP"/>
    </source>
</evidence>
<feature type="chain" id="PRO_5025691489" evidence="1">
    <location>
        <begin position="20"/>
        <end position="318"/>
    </location>
</feature>
<sequence length="318" mass="35703">MKRIILLVLLVPFLGFSQAKKPTIMVVPSDNWCVTNGYTLEFDNQGITEVIPDYKRAFQENSDLLLVVSKINGMMADRGFPLKNMESEIKSISQVSALDAMRSSKTSGSEVAESPVDQLLNQAKADILIQMTWSVNKTGPNRSITFNLQGLDAYSNKQIATAAGTGAPSFAVELPVLLEEAVVSYIGPFTDRLQSHFDDLFLNGREVSITVKRWDDWDGDLESYYGPAQEELGFLIEDWMAENSVNGRFNTRDATENLIVFDQVRIPLYFERNGRQRAMDTRRFASLLSRFLRDSPFNIENKITTRGLGEATIFLGSK</sequence>
<gene>
    <name evidence="2" type="ORF">G3567_02560</name>
</gene>
<keyword evidence="1" id="KW-0732">Signal</keyword>
<evidence type="ECO:0000313" key="3">
    <source>
        <dbReference type="Proteomes" id="UP000478505"/>
    </source>
</evidence>
<protein>
    <submittedName>
        <fullName evidence="2">Uncharacterized protein</fullName>
    </submittedName>
</protein>
<dbReference type="EMBL" id="JAAIKD010000001">
    <property type="protein sequence ID" value="NEV93028.1"/>
    <property type="molecule type" value="Genomic_DNA"/>
</dbReference>
<keyword evidence="3" id="KW-1185">Reference proteome</keyword>
<dbReference type="Pfam" id="PF19672">
    <property type="entry name" value="DUF6175"/>
    <property type="match status" value="1"/>
</dbReference>